<evidence type="ECO:0000313" key="7">
    <source>
        <dbReference type="EMBL" id="MFC5438915.1"/>
    </source>
</evidence>
<dbReference type="NCBIfam" id="TIGR00636">
    <property type="entry name" value="PduO_Nterm"/>
    <property type="match status" value="1"/>
</dbReference>
<feature type="region of interest" description="Disordered" evidence="5">
    <location>
        <begin position="1"/>
        <end position="24"/>
    </location>
</feature>
<dbReference type="Proteomes" id="UP001596018">
    <property type="component" value="Unassembled WGS sequence"/>
</dbReference>
<sequence>MGNRLSRIYTRTGDDGSTGLGDGSRVGKDSLRVTAYGTVDELNSTIGMVLATDGVPDDVREVLTQVQHDLFDLGGELCIPGMATVQDSDIARLESTLDDLNEPLPPLKEFILPGGGMAAACGHLARTVCRRAEREVVALARAEDIRAQPQRYLNRLSDLLFVICRVLARASGHGEVLWQHERRRKPKPAAE</sequence>
<dbReference type="GO" id="GO:0008817">
    <property type="term" value="F:corrinoid adenosyltransferase activity"/>
    <property type="evidence" value="ECO:0007669"/>
    <property type="project" value="UniProtKB-EC"/>
</dbReference>
<dbReference type="Gene3D" id="1.20.1200.10">
    <property type="entry name" value="Cobalamin adenosyltransferase-like"/>
    <property type="match status" value="1"/>
</dbReference>
<comment type="catalytic activity">
    <reaction evidence="4">
        <text>2 cob(II)yrinate a,c diamide + reduced [electron-transfer flavoprotein] + 2 ATP = 2 adenosylcob(III)yrinate a,c-diamide + 2 triphosphate + oxidized [electron-transfer flavoprotein] + 3 H(+)</text>
        <dbReference type="Rhea" id="RHEA:11528"/>
        <dbReference type="Rhea" id="RHEA-COMP:10685"/>
        <dbReference type="Rhea" id="RHEA-COMP:10686"/>
        <dbReference type="ChEBI" id="CHEBI:15378"/>
        <dbReference type="ChEBI" id="CHEBI:18036"/>
        <dbReference type="ChEBI" id="CHEBI:30616"/>
        <dbReference type="ChEBI" id="CHEBI:57692"/>
        <dbReference type="ChEBI" id="CHEBI:58307"/>
        <dbReference type="ChEBI" id="CHEBI:58503"/>
        <dbReference type="ChEBI" id="CHEBI:58537"/>
        <dbReference type="EC" id="2.5.1.17"/>
    </reaction>
</comment>
<dbReference type="RefSeq" id="WP_056082316.1">
    <property type="nucleotide sequence ID" value="NZ_JALBWS010000015.1"/>
</dbReference>
<evidence type="ECO:0000256" key="4">
    <source>
        <dbReference type="RuleBase" id="RU366026"/>
    </source>
</evidence>
<reference evidence="8" key="1">
    <citation type="journal article" date="2019" name="Int. J. Syst. Evol. Microbiol.">
        <title>The Global Catalogue of Microorganisms (GCM) 10K type strain sequencing project: providing services to taxonomists for standard genome sequencing and annotation.</title>
        <authorList>
            <consortium name="The Broad Institute Genomics Platform"/>
            <consortium name="The Broad Institute Genome Sequencing Center for Infectious Disease"/>
            <person name="Wu L."/>
            <person name="Ma J."/>
        </authorList>
    </citation>
    <scope>NUCLEOTIDE SEQUENCE [LARGE SCALE GENOMIC DNA]</scope>
    <source>
        <strain evidence="8">KACC 12822</strain>
    </source>
</reference>
<evidence type="ECO:0000256" key="3">
    <source>
        <dbReference type="ARBA" id="ARBA00022840"/>
    </source>
</evidence>
<dbReference type="EC" id="2.5.1.17" evidence="4"/>
<evidence type="ECO:0000256" key="2">
    <source>
        <dbReference type="ARBA" id="ARBA00022741"/>
    </source>
</evidence>
<protein>
    <recommendedName>
        <fullName evidence="4">Corrinoid adenosyltransferase</fullName>
        <ecNumber evidence="4">2.5.1.17</ecNumber>
    </recommendedName>
    <alternativeName>
        <fullName evidence="4">Cob(II)alamin adenosyltransferase</fullName>
    </alternativeName>
    <alternativeName>
        <fullName evidence="4">Cob(II)yrinic acid a,c-diamide adenosyltransferase</fullName>
    </alternativeName>
    <alternativeName>
        <fullName evidence="4">Cobinamide/cobalamin adenosyltransferase</fullName>
    </alternativeName>
</protein>
<keyword evidence="8" id="KW-1185">Reference proteome</keyword>
<dbReference type="Pfam" id="PF01923">
    <property type="entry name" value="Cob_adeno_trans"/>
    <property type="match status" value="1"/>
</dbReference>
<evidence type="ECO:0000256" key="5">
    <source>
        <dbReference type="SAM" id="MobiDB-lite"/>
    </source>
</evidence>
<keyword evidence="1 4" id="KW-0808">Transferase</keyword>
<keyword evidence="4" id="KW-0169">Cobalamin biosynthesis</keyword>
<name>A0ABW0JT10_9GAMM</name>
<proteinExistence type="inferred from homology"/>
<feature type="domain" description="Cobalamin adenosyltransferase-like" evidence="6">
    <location>
        <begin position="8"/>
        <end position="166"/>
    </location>
</feature>
<comment type="catalytic activity">
    <reaction evidence="4">
        <text>2 cob(II)alamin + reduced [electron-transfer flavoprotein] + 2 ATP = 2 adenosylcob(III)alamin + 2 triphosphate + oxidized [electron-transfer flavoprotein] + 3 H(+)</text>
        <dbReference type="Rhea" id="RHEA:28671"/>
        <dbReference type="Rhea" id="RHEA-COMP:10685"/>
        <dbReference type="Rhea" id="RHEA-COMP:10686"/>
        <dbReference type="ChEBI" id="CHEBI:15378"/>
        <dbReference type="ChEBI" id="CHEBI:16304"/>
        <dbReference type="ChEBI" id="CHEBI:18036"/>
        <dbReference type="ChEBI" id="CHEBI:18408"/>
        <dbReference type="ChEBI" id="CHEBI:30616"/>
        <dbReference type="ChEBI" id="CHEBI:57692"/>
        <dbReference type="ChEBI" id="CHEBI:58307"/>
        <dbReference type="EC" id="2.5.1.17"/>
    </reaction>
</comment>
<gene>
    <name evidence="7" type="ORF">ACFPK0_02670</name>
</gene>
<dbReference type="InterPro" id="IPR029499">
    <property type="entry name" value="PduO-typ"/>
</dbReference>
<evidence type="ECO:0000313" key="8">
    <source>
        <dbReference type="Proteomes" id="UP001596018"/>
    </source>
</evidence>
<comment type="similarity">
    <text evidence="4">Belongs to the Cob(I)alamin adenosyltransferase family.</text>
</comment>
<dbReference type="InterPro" id="IPR016030">
    <property type="entry name" value="CblAdoTrfase-like"/>
</dbReference>
<comment type="caution">
    <text evidence="7">The sequence shown here is derived from an EMBL/GenBank/DDBJ whole genome shotgun (WGS) entry which is preliminary data.</text>
</comment>
<dbReference type="EMBL" id="JBHSMM010000001">
    <property type="protein sequence ID" value="MFC5438915.1"/>
    <property type="molecule type" value="Genomic_DNA"/>
</dbReference>
<dbReference type="InterPro" id="IPR036451">
    <property type="entry name" value="CblAdoTrfase-like_sf"/>
</dbReference>
<accession>A0ABW0JT10</accession>
<comment type="pathway">
    <text evidence="4">Cofactor biosynthesis; adenosylcobalamin biosynthesis; adenosylcobalamin from cob(II)yrinate a,c-diamide: step 2/7.</text>
</comment>
<dbReference type="PANTHER" id="PTHR12213:SF0">
    <property type="entry name" value="CORRINOID ADENOSYLTRANSFERASE MMAB"/>
    <property type="match status" value="1"/>
</dbReference>
<dbReference type="SUPFAM" id="SSF89028">
    <property type="entry name" value="Cobalamin adenosyltransferase-like"/>
    <property type="match status" value="1"/>
</dbReference>
<organism evidence="7 8">
    <name type="scientific">Rhodanobacter ginsenosidimutans</name>
    <dbReference type="NCBI Taxonomy" id="490571"/>
    <lineage>
        <taxon>Bacteria</taxon>
        <taxon>Pseudomonadati</taxon>
        <taxon>Pseudomonadota</taxon>
        <taxon>Gammaproteobacteria</taxon>
        <taxon>Lysobacterales</taxon>
        <taxon>Rhodanobacteraceae</taxon>
        <taxon>Rhodanobacter</taxon>
    </lineage>
</organism>
<evidence type="ECO:0000256" key="1">
    <source>
        <dbReference type="ARBA" id="ARBA00022679"/>
    </source>
</evidence>
<dbReference type="PANTHER" id="PTHR12213">
    <property type="entry name" value="CORRINOID ADENOSYLTRANSFERASE"/>
    <property type="match status" value="1"/>
</dbReference>
<keyword evidence="2 4" id="KW-0547">Nucleotide-binding</keyword>
<keyword evidence="3 4" id="KW-0067">ATP-binding</keyword>
<evidence type="ECO:0000259" key="6">
    <source>
        <dbReference type="Pfam" id="PF01923"/>
    </source>
</evidence>